<dbReference type="GeneID" id="74932050"/>
<accession>A0A449AIL3</accession>
<dbReference type="Pfam" id="PF03167">
    <property type="entry name" value="UDG"/>
    <property type="match status" value="1"/>
</dbReference>
<comment type="catalytic activity">
    <reaction evidence="1">
        <text>Hydrolyzes single-stranded DNA or mismatched double-stranded DNA and polynucleotides, releasing free uracil.</text>
        <dbReference type="EC" id="3.2.2.27"/>
    </reaction>
</comment>
<evidence type="ECO:0000256" key="2">
    <source>
        <dbReference type="ARBA" id="ARBA00002631"/>
    </source>
</evidence>
<dbReference type="GO" id="GO:0004844">
    <property type="term" value="F:uracil DNA N-glycosylase activity"/>
    <property type="evidence" value="ECO:0007669"/>
    <property type="project" value="UniProtKB-EC"/>
</dbReference>
<proteinExistence type="inferred from homology"/>
<keyword evidence="7" id="KW-0234">DNA repair</keyword>
<dbReference type="NCBIfam" id="NF003592">
    <property type="entry name" value="PRK05254.1-5"/>
    <property type="match status" value="1"/>
</dbReference>
<keyword evidence="10" id="KW-0614">Plasmid</keyword>
<evidence type="ECO:0000256" key="8">
    <source>
        <dbReference type="PROSITE-ProRule" id="PRU10072"/>
    </source>
</evidence>
<protein>
    <recommendedName>
        <fullName evidence="4">uracil-DNA glycosylase</fullName>
        <ecNumber evidence="4">3.2.2.27</ecNumber>
    </recommendedName>
</protein>
<geneLocation type="plasmid" evidence="10 12">
    <name>13</name>
</geneLocation>
<organism evidence="10 12">
    <name type="scientific">Mycoplasmopsis cynos</name>
    <dbReference type="NCBI Taxonomy" id="171284"/>
    <lineage>
        <taxon>Bacteria</taxon>
        <taxon>Bacillati</taxon>
        <taxon>Mycoplasmatota</taxon>
        <taxon>Mycoplasmoidales</taxon>
        <taxon>Metamycoplasmataceae</taxon>
        <taxon>Mycoplasmopsis</taxon>
    </lineage>
</organism>
<dbReference type="InterPro" id="IPR002043">
    <property type="entry name" value="UDG_fam1"/>
</dbReference>
<keyword evidence="10" id="KW-0326">Glycosidase</keyword>
<feature type="active site" description="Proton acceptor" evidence="8">
    <location>
        <position position="62"/>
    </location>
</feature>
<evidence type="ECO:0000256" key="4">
    <source>
        <dbReference type="ARBA" id="ARBA00012030"/>
    </source>
</evidence>
<feature type="domain" description="Uracil-DNA glycosylase-like" evidence="9">
    <location>
        <begin position="47"/>
        <end position="210"/>
    </location>
</feature>
<evidence type="ECO:0000313" key="10">
    <source>
        <dbReference type="EMBL" id="VEU64782.1"/>
    </source>
</evidence>
<name>A0A449AIL3_9BACT</name>
<dbReference type="RefSeq" id="WP_015287326.1">
    <property type="nucleotide sequence ID" value="NZ_CP103987.1"/>
</dbReference>
<gene>
    <name evidence="10" type="primary">ung</name>
    <name evidence="10" type="ORF">NCTC10142_00542</name>
    <name evidence="11" type="ORF">RRG46_02410</name>
</gene>
<reference evidence="10 12" key="1">
    <citation type="submission" date="2019-01" db="EMBL/GenBank/DDBJ databases">
        <authorList>
            <consortium name="Pathogen Informatics"/>
        </authorList>
    </citation>
    <scope>NUCLEOTIDE SEQUENCE [LARGE SCALE GENOMIC DNA]</scope>
    <source>
        <strain evidence="10 12">NCTC10142</strain>
        <plasmid evidence="12">13</plasmid>
    </source>
</reference>
<dbReference type="OMA" id="PDNGYLM"/>
<comment type="similarity">
    <text evidence="3">Belongs to the uracil-DNA glycosylase (UDG) superfamily. UNG family.</text>
</comment>
<dbReference type="SUPFAM" id="SSF52141">
    <property type="entry name" value="Uracil-DNA glycosylase-like"/>
    <property type="match status" value="1"/>
</dbReference>
<reference evidence="11 13" key="2">
    <citation type="submission" date="2023-12" db="EMBL/GenBank/DDBJ databases">
        <title>Hybrid Genome Assemblies of Mycoplasma cynos and Mycoplasma felis isolated from Dogs and Cats with Infectious Respiratory Disease.</title>
        <authorList>
            <person name="Framst I."/>
            <person name="Cai H."/>
            <person name="Ramesh P."/>
            <person name="Maboni G."/>
        </authorList>
    </citation>
    <scope>NUCLEOTIDE SEQUENCE [LARGE SCALE GENOMIC DNA]</scope>
    <source>
        <strain evidence="11 13">30510</strain>
    </source>
</reference>
<dbReference type="InterPro" id="IPR018085">
    <property type="entry name" value="Ura-DNA_Glyclase_AS"/>
</dbReference>
<evidence type="ECO:0000259" key="9">
    <source>
        <dbReference type="SMART" id="SM00986"/>
    </source>
</evidence>
<dbReference type="Proteomes" id="UP001327314">
    <property type="component" value="Chromosome"/>
</dbReference>
<dbReference type="SMART" id="SM00986">
    <property type="entry name" value="UDG"/>
    <property type="match status" value="1"/>
</dbReference>
<evidence type="ECO:0000256" key="6">
    <source>
        <dbReference type="ARBA" id="ARBA00022801"/>
    </source>
</evidence>
<evidence type="ECO:0000256" key="5">
    <source>
        <dbReference type="ARBA" id="ARBA00022763"/>
    </source>
</evidence>
<evidence type="ECO:0000313" key="12">
    <source>
        <dbReference type="Proteomes" id="UP000289506"/>
    </source>
</evidence>
<dbReference type="PANTHER" id="PTHR11264:SF0">
    <property type="entry name" value="URACIL-DNA GLYCOSYLASE"/>
    <property type="match status" value="1"/>
</dbReference>
<comment type="function">
    <text evidence="2">Excises uracil residues from the DNA which can arise as a result of misincorporation of dUMP residues by DNA polymerase or due to deamination of cytosine.</text>
</comment>
<keyword evidence="6 10" id="KW-0378">Hydrolase</keyword>
<evidence type="ECO:0000313" key="13">
    <source>
        <dbReference type="Proteomes" id="UP001327314"/>
    </source>
</evidence>
<dbReference type="EC" id="3.2.2.27" evidence="4"/>
<dbReference type="InterPro" id="IPR005122">
    <property type="entry name" value="Uracil-DNA_glycosylase-like"/>
</dbReference>
<dbReference type="EMBL" id="CP141046">
    <property type="protein sequence ID" value="WQQ19680.1"/>
    <property type="molecule type" value="Genomic_DNA"/>
</dbReference>
<dbReference type="GO" id="GO:0097510">
    <property type="term" value="P:base-excision repair, AP site formation via deaminated base removal"/>
    <property type="evidence" value="ECO:0007669"/>
    <property type="project" value="TreeGrafter"/>
</dbReference>
<evidence type="ECO:0000256" key="7">
    <source>
        <dbReference type="ARBA" id="ARBA00023204"/>
    </source>
</evidence>
<dbReference type="InterPro" id="IPR036895">
    <property type="entry name" value="Uracil-DNA_glycosylase-like_sf"/>
</dbReference>
<evidence type="ECO:0000256" key="1">
    <source>
        <dbReference type="ARBA" id="ARBA00001400"/>
    </source>
</evidence>
<dbReference type="EMBL" id="LR214986">
    <property type="protein sequence ID" value="VEU64782.1"/>
    <property type="molecule type" value="Genomic_DNA"/>
</dbReference>
<dbReference type="Gene3D" id="3.40.470.10">
    <property type="entry name" value="Uracil-DNA glycosylase-like domain"/>
    <property type="match status" value="1"/>
</dbReference>
<evidence type="ECO:0000313" key="11">
    <source>
        <dbReference type="EMBL" id="WQQ19680.1"/>
    </source>
</evidence>
<dbReference type="CDD" id="cd10027">
    <property type="entry name" value="UDG-F1-like"/>
    <property type="match status" value="1"/>
</dbReference>
<evidence type="ECO:0000256" key="3">
    <source>
        <dbReference type="ARBA" id="ARBA00008184"/>
    </source>
</evidence>
<dbReference type="SMART" id="SM00987">
    <property type="entry name" value="UreE_C"/>
    <property type="match status" value="1"/>
</dbReference>
<dbReference type="AlphaFoldDB" id="A0A449AIL3"/>
<dbReference type="Proteomes" id="UP000289506">
    <property type="component" value="Plasmid 13"/>
</dbReference>
<keyword evidence="5" id="KW-0227">DNA damage</keyword>
<dbReference type="PANTHER" id="PTHR11264">
    <property type="entry name" value="URACIL-DNA GLYCOSYLASE"/>
    <property type="match status" value="1"/>
</dbReference>
<sequence length="222" mass="25534">MKDSFLKILQLEGTKPYFENIIKVLKKAEEDNEVIFPHQTNLFKPFEYFQTYETKLIILGQDPYPGINIADGLAFSTGHIKTPASLKNIFIELKKDYPNVKIGTNSLLGWAKQKILLLNSVFTVVMNQPNSHRKIGWEEFVKSIIIEIIKANENVLILTLGNQANYVLNQVLKVAKLDPKNIFKLSHPSPLGYRHSFKDSHIFKTINNRLSELKIPEIDWNL</sequence>
<dbReference type="PROSITE" id="PS00130">
    <property type="entry name" value="U_DNA_GLYCOSYLASE"/>
    <property type="match status" value="1"/>
</dbReference>